<feature type="signal peptide" evidence="2">
    <location>
        <begin position="1"/>
        <end position="25"/>
    </location>
</feature>
<keyword evidence="2" id="KW-0732">Signal</keyword>
<feature type="region of interest" description="Disordered" evidence="1">
    <location>
        <begin position="115"/>
        <end position="157"/>
    </location>
</feature>
<evidence type="ECO:0000256" key="2">
    <source>
        <dbReference type="SAM" id="SignalP"/>
    </source>
</evidence>
<organism evidence="3 4">
    <name type="scientific">Nocardia pseudobrasiliensis</name>
    <dbReference type="NCBI Taxonomy" id="45979"/>
    <lineage>
        <taxon>Bacteria</taxon>
        <taxon>Bacillati</taxon>
        <taxon>Actinomycetota</taxon>
        <taxon>Actinomycetes</taxon>
        <taxon>Mycobacteriales</taxon>
        <taxon>Nocardiaceae</taxon>
        <taxon>Nocardia</taxon>
    </lineage>
</organism>
<gene>
    <name evidence="3" type="ORF">DFR76_101883</name>
</gene>
<feature type="chain" id="PRO_5038402506" evidence="2">
    <location>
        <begin position="26"/>
        <end position="305"/>
    </location>
</feature>
<dbReference type="PROSITE" id="PS51257">
    <property type="entry name" value="PROKAR_LIPOPROTEIN"/>
    <property type="match status" value="1"/>
</dbReference>
<comment type="caution">
    <text evidence="3">The sequence shown here is derived from an EMBL/GenBank/DDBJ whole genome shotgun (WGS) entry which is preliminary data.</text>
</comment>
<keyword evidence="4" id="KW-1185">Reference proteome</keyword>
<dbReference type="Proteomes" id="UP000254869">
    <property type="component" value="Unassembled WGS sequence"/>
</dbReference>
<dbReference type="STRING" id="1210086.GCA_001613105_00736"/>
<sequence length="305" mass="33587">MRTPWIRRCAYLGLGLALSSAVAVSGCGDEPERPVTAPVSQIRTAADLRYPLESYQLPDSEMRTILSARRVLEIRCMHRLGFRGDDFAGLIAVDYNETPKNQLLGFLDPAAARANGYHQPGDRASAADSAERDVARDPRERSAMAGSVPTVNDRPVPQGGCSGAALRELQEGAGDLPIDPRLLGAEAQQRAQQDPRVGDAIGNWRACMRKRGMKFDAPWLAEQGNGAWRRGRDGWYHTDPTRAEKLTAAADAECRAGTNLLDTWVTVLSEHQNRLIERHRAELEQAKRCVVQWLDNAARAVREGP</sequence>
<dbReference type="AlphaFoldDB" id="A0A370IF43"/>
<evidence type="ECO:0000313" key="3">
    <source>
        <dbReference type="EMBL" id="RDI69345.1"/>
    </source>
</evidence>
<proteinExistence type="predicted"/>
<dbReference type="RefSeq" id="WP_067991635.1">
    <property type="nucleotide sequence ID" value="NZ_QQBC01000001.1"/>
</dbReference>
<protein>
    <submittedName>
        <fullName evidence="3">Uncharacterized protein</fullName>
    </submittedName>
</protein>
<dbReference type="EMBL" id="QQBC01000001">
    <property type="protein sequence ID" value="RDI69345.1"/>
    <property type="molecule type" value="Genomic_DNA"/>
</dbReference>
<reference evidence="3 4" key="1">
    <citation type="submission" date="2018-07" db="EMBL/GenBank/DDBJ databases">
        <title>Genomic Encyclopedia of Type Strains, Phase IV (KMG-IV): sequencing the most valuable type-strain genomes for metagenomic binning, comparative biology and taxonomic classification.</title>
        <authorList>
            <person name="Goeker M."/>
        </authorList>
    </citation>
    <scope>NUCLEOTIDE SEQUENCE [LARGE SCALE GENOMIC DNA]</scope>
    <source>
        <strain evidence="3 4">DSM 44290</strain>
    </source>
</reference>
<evidence type="ECO:0000313" key="4">
    <source>
        <dbReference type="Proteomes" id="UP000254869"/>
    </source>
</evidence>
<name>A0A370IF43_9NOCA</name>
<accession>A0A370IF43</accession>
<evidence type="ECO:0000256" key="1">
    <source>
        <dbReference type="SAM" id="MobiDB-lite"/>
    </source>
</evidence>
<feature type="compositionally biased region" description="Basic and acidic residues" evidence="1">
    <location>
        <begin position="129"/>
        <end position="142"/>
    </location>
</feature>